<dbReference type="GO" id="GO:0003677">
    <property type="term" value="F:DNA binding"/>
    <property type="evidence" value="ECO:0007669"/>
    <property type="project" value="UniProtKB-UniRule"/>
</dbReference>
<keyword evidence="5" id="KW-1185">Reference proteome</keyword>
<organism evidence="4 5">
    <name type="scientific">Gigaspora margarita</name>
    <dbReference type="NCBI Taxonomy" id="4874"/>
    <lineage>
        <taxon>Eukaryota</taxon>
        <taxon>Fungi</taxon>
        <taxon>Fungi incertae sedis</taxon>
        <taxon>Mucoromycota</taxon>
        <taxon>Glomeromycotina</taxon>
        <taxon>Glomeromycetes</taxon>
        <taxon>Diversisporales</taxon>
        <taxon>Gigasporaceae</taxon>
        <taxon>Gigaspora</taxon>
    </lineage>
</organism>
<reference evidence="4 5" key="1">
    <citation type="journal article" date="2019" name="Environ. Microbiol.">
        <title>At the nexus of three kingdoms: the genome of the mycorrhizal fungus Gigaspora margarita provides insights into plant, endobacterial and fungal interactions.</title>
        <authorList>
            <person name="Venice F."/>
            <person name="Ghignone S."/>
            <person name="Salvioli di Fossalunga A."/>
            <person name="Amselem J."/>
            <person name="Novero M."/>
            <person name="Xianan X."/>
            <person name="Sedzielewska Toro K."/>
            <person name="Morin E."/>
            <person name="Lipzen A."/>
            <person name="Grigoriev I.V."/>
            <person name="Henrissat B."/>
            <person name="Martin F.M."/>
            <person name="Bonfante P."/>
        </authorList>
    </citation>
    <scope>NUCLEOTIDE SEQUENCE [LARGE SCALE GENOMIC DNA]</scope>
    <source>
        <strain evidence="4 5">BEG34</strain>
    </source>
</reference>
<sequence length="389" mass="45231">MSLFFRDGNPKIQYENSFNDELFSSSPYQLTLEIEQLISPPQDTRKAKKHRKNQSSPPRPQNRFLLFRRDFFEKQKRSGIKMKLDEMSRLAKTEWNNLPNEAIRCFEVLEQWAKDRHKEIYKDYKYAPKKNNGIKSKPKNTSRKNTKPERSPIIIHELTNELAIHHEKTIEVAIHHEKTTEVAQKESEKTSQISPIENLNVTEYNFSELSNFGFPSFDWSLFPDQSIYIPPLSPLYDSVDFHPLSPLHSECPAIDNAEPEIYPVVNFLPLSPLNSERSVIDNAELEIYPTVDSINFLPLHSECSAIDNAEPEIYPTVNFLPLSPLYSECSSIDNVEPELCQTFDFNEFLQLSPLYAEFPAIESAMYPTFDQVNLDEHIIYDLQPDVNFF</sequence>
<name>A0A8H3X614_GIGMA</name>
<evidence type="ECO:0000313" key="4">
    <source>
        <dbReference type="EMBL" id="KAF0421498.1"/>
    </source>
</evidence>
<dbReference type="InterPro" id="IPR009071">
    <property type="entry name" value="HMG_box_dom"/>
</dbReference>
<evidence type="ECO:0000256" key="1">
    <source>
        <dbReference type="PROSITE-ProRule" id="PRU00267"/>
    </source>
</evidence>
<dbReference type="Pfam" id="PF00505">
    <property type="entry name" value="HMG_box"/>
    <property type="match status" value="1"/>
</dbReference>
<feature type="DNA-binding region" description="HMG box" evidence="1">
    <location>
        <begin position="57"/>
        <end position="125"/>
    </location>
</feature>
<feature type="compositionally biased region" description="Basic residues" evidence="2">
    <location>
        <begin position="136"/>
        <end position="145"/>
    </location>
</feature>
<protein>
    <submittedName>
        <fullName evidence="4">MATA-HMG</fullName>
    </submittedName>
</protein>
<evidence type="ECO:0000259" key="3">
    <source>
        <dbReference type="PROSITE" id="PS50118"/>
    </source>
</evidence>
<dbReference type="OrthoDB" id="6247875at2759"/>
<dbReference type="GO" id="GO:0005634">
    <property type="term" value="C:nucleus"/>
    <property type="evidence" value="ECO:0007669"/>
    <property type="project" value="UniProtKB-UniRule"/>
</dbReference>
<comment type="caution">
    <text evidence="4">The sequence shown here is derived from an EMBL/GenBank/DDBJ whole genome shotgun (WGS) entry which is preliminary data.</text>
</comment>
<dbReference type="SUPFAM" id="SSF47095">
    <property type="entry name" value="HMG-box"/>
    <property type="match status" value="1"/>
</dbReference>
<feature type="domain" description="HMG box" evidence="3">
    <location>
        <begin position="57"/>
        <end position="125"/>
    </location>
</feature>
<dbReference type="InterPro" id="IPR036910">
    <property type="entry name" value="HMG_box_dom_sf"/>
</dbReference>
<dbReference type="AlphaFoldDB" id="A0A8H3X614"/>
<feature type="region of interest" description="Disordered" evidence="2">
    <location>
        <begin position="129"/>
        <end position="149"/>
    </location>
</feature>
<dbReference type="Proteomes" id="UP000439903">
    <property type="component" value="Unassembled WGS sequence"/>
</dbReference>
<dbReference type="EMBL" id="WTPW01001670">
    <property type="protein sequence ID" value="KAF0421498.1"/>
    <property type="molecule type" value="Genomic_DNA"/>
</dbReference>
<feature type="region of interest" description="Disordered" evidence="2">
    <location>
        <begin position="39"/>
        <end position="61"/>
    </location>
</feature>
<dbReference type="Gene3D" id="1.10.30.10">
    <property type="entry name" value="High mobility group box domain"/>
    <property type="match status" value="1"/>
</dbReference>
<dbReference type="SMART" id="SM00398">
    <property type="entry name" value="HMG"/>
    <property type="match status" value="1"/>
</dbReference>
<keyword evidence="1" id="KW-0238">DNA-binding</keyword>
<proteinExistence type="predicted"/>
<keyword evidence="1" id="KW-0539">Nucleus</keyword>
<evidence type="ECO:0000313" key="5">
    <source>
        <dbReference type="Proteomes" id="UP000439903"/>
    </source>
</evidence>
<gene>
    <name evidence="4" type="ORF">F8M41_006740</name>
</gene>
<evidence type="ECO:0000256" key="2">
    <source>
        <dbReference type="SAM" id="MobiDB-lite"/>
    </source>
</evidence>
<dbReference type="PROSITE" id="PS50118">
    <property type="entry name" value="HMG_BOX_2"/>
    <property type="match status" value="1"/>
</dbReference>
<accession>A0A8H3X614</accession>